<dbReference type="Proteomes" id="UP000238220">
    <property type="component" value="Unassembled WGS sequence"/>
</dbReference>
<protein>
    <recommendedName>
        <fullName evidence="3">Site-specific integrase</fullName>
    </recommendedName>
</protein>
<evidence type="ECO:0000313" key="2">
    <source>
        <dbReference type="Proteomes" id="UP000238220"/>
    </source>
</evidence>
<evidence type="ECO:0008006" key="3">
    <source>
        <dbReference type="Google" id="ProtNLM"/>
    </source>
</evidence>
<evidence type="ECO:0000313" key="1">
    <source>
        <dbReference type="EMBL" id="PPE75219.1"/>
    </source>
</evidence>
<dbReference type="AlphaFoldDB" id="A0A2S5TJQ9"/>
<comment type="caution">
    <text evidence="1">The sequence shown here is derived from an EMBL/GenBank/DDBJ whole genome shotgun (WGS) entry which is preliminary data.</text>
</comment>
<keyword evidence="2" id="KW-1185">Reference proteome</keyword>
<gene>
    <name evidence="1" type="ORF">C3942_05975</name>
</gene>
<organism evidence="1 2">
    <name type="scientific">Solimonas fluminis</name>
    <dbReference type="NCBI Taxonomy" id="2086571"/>
    <lineage>
        <taxon>Bacteria</taxon>
        <taxon>Pseudomonadati</taxon>
        <taxon>Pseudomonadota</taxon>
        <taxon>Gammaproteobacteria</taxon>
        <taxon>Nevskiales</taxon>
        <taxon>Nevskiaceae</taxon>
        <taxon>Solimonas</taxon>
    </lineage>
</organism>
<accession>A0A2S5TJQ9</accession>
<name>A0A2S5TJQ9_9GAMM</name>
<dbReference type="EMBL" id="PSNW01000002">
    <property type="protein sequence ID" value="PPE75219.1"/>
    <property type="molecule type" value="Genomic_DNA"/>
</dbReference>
<reference evidence="1 2" key="1">
    <citation type="submission" date="2018-02" db="EMBL/GenBank/DDBJ databases">
        <title>Genome sequencing of Solimonas sp. HR-BB.</title>
        <authorList>
            <person name="Lee Y."/>
            <person name="Jeon C.O."/>
        </authorList>
    </citation>
    <scope>NUCLEOTIDE SEQUENCE [LARGE SCALE GENOMIC DNA]</scope>
    <source>
        <strain evidence="1 2">HR-BB</strain>
    </source>
</reference>
<proteinExistence type="predicted"/>
<sequence>MADPKKFYEPTRVLDNEFWEKVYIAAVEEVVSRRMAFAEFERMSADAVREYALFKVSAKAETPAVFSESMTLALGALLTAYGTGAICTREELSLRNKALYDYLFGGAANASVVKQFAESLYPSRTRQLVPYLLLYAMYFSYNPSTAINAKVSNFRTVSVLGSERFWANPYKTKSRRSQIRTCGISEDAANPHAMYGQLIRWTARLRMSAKPWCKDRLFLFSDKLLDGQEAGVRAVTGFSVGAAIREFCDDHGLDQFVFKQLRPSSLEQVRVLFDGDIRASQVAANHRSRDTTDRSYTSDAERQRQWERLGAGIALRSRWVESDGLIDARSSQDDAHDVGAATPGWGCLDPFHSPMVGQVAGKLCTEYGGCPVCPHAQLDIDSPASAKRVTQLRELILNAQTKIPAQRWLSTWAPRLKRIDQFWLPQFRPETLAKSEILILTPLPPID</sequence>